<dbReference type="RefSeq" id="WP_105860441.1">
    <property type="nucleotide sequence ID" value="NZ_PUEJ01000001.1"/>
</dbReference>
<evidence type="ECO:0000256" key="4">
    <source>
        <dbReference type="RuleBase" id="RU361117"/>
    </source>
</evidence>
<dbReference type="InterPro" id="IPR003337">
    <property type="entry name" value="Trehalose_PPase"/>
</dbReference>
<dbReference type="Pfam" id="PF02358">
    <property type="entry name" value="Trehalose_PPase"/>
    <property type="match status" value="1"/>
</dbReference>
<evidence type="ECO:0000256" key="5">
    <source>
        <dbReference type="SAM" id="MobiDB-lite"/>
    </source>
</evidence>
<comment type="function">
    <text evidence="4">Removes the phosphate from trehalose 6-phosphate to produce free trehalose.</text>
</comment>
<evidence type="ECO:0000313" key="7">
    <source>
        <dbReference type="Proteomes" id="UP000237682"/>
    </source>
</evidence>
<dbReference type="Gene3D" id="3.30.70.1020">
    <property type="entry name" value="Trehalose-6-phosphate phosphatase related protein, domain 2"/>
    <property type="match status" value="1"/>
</dbReference>
<evidence type="ECO:0000256" key="3">
    <source>
        <dbReference type="ARBA" id="ARBA00022801"/>
    </source>
</evidence>
<reference evidence="6 7" key="1">
    <citation type="submission" date="2018-02" db="EMBL/GenBank/DDBJ databases">
        <title>Whole genome sequencing of endophytic bacterium.</title>
        <authorList>
            <person name="Eedara R."/>
            <person name="Podile A.R."/>
        </authorList>
    </citation>
    <scope>NUCLEOTIDE SEQUENCE [LARGE SCALE GENOMIC DNA]</scope>
    <source>
        <strain evidence="6 7">RP1T</strain>
    </source>
</reference>
<comment type="cofactor">
    <cofactor evidence="4">
        <name>Mg(2+)</name>
        <dbReference type="ChEBI" id="CHEBI:18420"/>
    </cofactor>
</comment>
<feature type="compositionally biased region" description="Polar residues" evidence="5">
    <location>
        <begin position="8"/>
        <end position="17"/>
    </location>
</feature>
<dbReference type="CDD" id="cd01627">
    <property type="entry name" value="HAD_TPP"/>
    <property type="match status" value="1"/>
</dbReference>
<comment type="catalytic activity">
    <reaction evidence="4">
        <text>alpha,alpha-trehalose 6-phosphate + H2O = alpha,alpha-trehalose + phosphate</text>
        <dbReference type="Rhea" id="RHEA:23420"/>
        <dbReference type="ChEBI" id="CHEBI:15377"/>
        <dbReference type="ChEBI" id="CHEBI:16551"/>
        <dbReference type="ChEBI" id="CHEBI:43474"/>
        <dbReference type="ChEBI" id="CHEBI:58429"/>
        <dbReference type="EC" id="3.1.3.12"/>
    </reaction>
</comment>
<feature type="region of interest" description="Disordered" evidence="5">
    <location>
        <begin position="1"/>
        <end position="20"/>
    </location>
</feature>
<dbReference type="InterPro" id="IPR044651">
    <property type="entry name" value="OTSB-like"/>
</dbReference>
<sequence length="263" mass="27880">MYEERNSQDSPGTSPSAGETVFASALSEPDKWAIFLDIDGTLIDLAATPLSIFVPPTLPEDLAALSRHLGGAMALVTGRNIVLADELFAPHLFPIAGLHGAERRDASGAVDSLVVPASFEQLKRDIAEEAGAWPGVVFEDKGAAVGIHYRLAADRKADVEALMSRFAPSAPDWTLQHGKMVVELRPARASKGKALEAFLQEPPFKGRVPLAIGDDLTDEAMFETVNSLGGQSIRIGSAGTQTRARAFISSPAALRDLIARVAA</sequence>
<comment type="pathway">
    <text evidence="1 4">Glycan biosynthesis; trehalose biosynthesis.</text>
</comment>
<dbReference type="InterPro" id="IPR023214">
    <property type="entry name" value="HAD_sf"/>
</dbReference>
<evidence type="ECO:0000256" key="1">
    <source>
        <dbReference type="ARBA" id="ARBA00005199"/>
    </source>
</evidence>
<gene>
    <name evidence="6" type="primary">otsB</name>
    <name evidence="6" type="ORF">C5L14_02580</name>
</gene>
<evidence type="ECO:0000256" key="2">
    <source>
        <dbReference type="ARBA" id="ARBA00008770"/>
    </source>
</evidence>
<dbReference type="InterPro" id="IPR006379">
    <property type="entry name" value="HAD-SF_hydro_IIB"/>
</dbReference>
<dbReference type="Proteomes" id="UP000237682">
    <property type="component" value="Unassembled WGS sequence"/>
</dbReference>
<dbReference type="PANTHER" id="PTHR43768">
    <property type="entry name" value="TREHALOSE 6-PHOSPHATE PHOSPHATASE"/>
    <property type="match status" value="1"/>
</dbReference>
<dbReference type="GO" id="GO:0004805">
    <property type="term" value="F:trehalose-phosphatase activity"/>
    <property type="evidence" value="ECO:0007669"/>
    <property type="project" value="UniProtKB-EC"/>
</dbReference>
<comment type="caution">
    <text evidence="6">The sequence shown here is derived from an EMBL/GenBank/DDBJ whole genome shotgun (WGS) entry which is preliminary data.</text>
</comment>
<dbReference type="EC" id="3.1.3.12" evidence="4"/>
<keyword evidence="4" id="KW-0460">Magnesium</keyword>
<keyword evidence="7" id="KW-1185">Reference proteome</keyword>
<protein>
    <recommendedName>
        <fullName evidence="4">Trehalose 6-phosphate phosphatase</fullName>
        <ecNumber evidence="4">3.1.3.12</ecNumber>
    </recommendedName>
</protein>
<dbReference type="AlphaFoldDB" id="A0A2S9QJG8"/>
<proteinExistence type="inferred from homology"/>
<keyword evidence="3 4" id="KW-0378">Hydrolase</keyword>
<accession>A0A2S9QJG8</accession>
<name>A0A2S9QJG8_9HYPH</name>
<dbReference type="NCBIfam" id="TIGR00685">
    <property type="entry name" value="T6PP"/>
    <property type="match status" value="1"/>
</dbReference>
<dbReference type="UniPathway" id="UPA00299"/>
<dbReference type="EMBL" id="PUEJ01000001">
    <property type="protein sequence ID" value="PRH89478.1"/>
    <property type="molecule type" value="Genomic_DNA"/>
</dbReference>
<evidence type="ECO:0000313" key="6">
    <source>
        <dbReference type="EMBL" id="PRH89478.1"/>
    </source>
</evidence>
<organism evidence="6 7">
    <name type="scientific">Labrys okinawensis</name>
    <dbReference type="NCBI Taxonomy" id="346911"/>
    <lineage>
        <taxon>Bacteria</taxon>
        <taxon>Pseudomonadati</taxon>
        <taxon>Pseudomonadota</taxon>
        <taxon>Alphaproteobacteria</taxon>
        <taxon>Hyphomicrobiales</taxon>
        <taxon>Xanthobacteraceae</taxon>
        <taxon>Labrys</taxon>
    </lineage>
</organism>
<dbReference type="GO" id="GO:0046872">
    <property type="term" value="F:metal ion binding"/>
    <property type="evidence" value="ECO:0007669"/>
    <property type="project" value="UniProtKB-KW"/>
</dbReference>
<comment type="similarity">
    <text evidence="2 4">Belongs to the trehalose phosphatase family.</text>
</comment>
<dbReference type="PANTHER" id="PTHR43768:SF3">
    <property type="entry name" value="TREHALOSE 6-PHOSPHATE PHOSPHATASE"/>
    <property type="match status" value="1"/>
</dbReference>
<dbReference type="Gene3D" id="3.40.50.1000">
    <property type="entry name" value="HAD superfamily/HAD-like"/>
    <property type="match status" value="1"/>
</dbReference>
<dbReference type="OrthoDB" id="9814913at2"/>
<dbReference type="InterPro" id="IPR036412">
    <property type="entry name" value="HAD-like_sf"/>
</dbReference>
<dbReference type="NCBIfam" id="TIGR01484">
    <property type="entry name" value="HAD-SF-IIB"/>
    <property type="match status" value="1"/>
</dbReference>
<keyword evidence="4" id="KW-0479">Metal-binding</keyword>
<dbReference type="GO" id="GO:0005992">
    <property type="term" value="P:trehalose biosynthetic process"/>
    <property type="evidence" value="ECO:0007669"/>
    <property type="project" value="UniProtKB-UniPathway"/>
</dbReference>
<dbReference type="SUPFAM" id="SSF56784">
    <property type="entry name" value="HAD-like"/>
    <property type="match status" value="1"/>
</dbReference>